<proteinExistence type="predicted"/>
<keyword evidence="2" id="KW-1133">Transmembrane helix</keyword>
<keyword evidence="4" id="KW-1185">Reference proteome</keyword>
<sequence>MLLDDASSPFHVAPSSTLHVHAMHAATRELASRPHPATSTVRSPAPGSPWPWFLAFLATVAGLWALERRRPSSGRPD</sequence>
<dbReference type="AlphaFoldDB" id="A0A5C8KQA9"/>
<dbReference type="OrthoDB" id="7199749at2"/>
<organism evidence="3 4">
    <name type="scientific">Alkalisalibacterium limincola</name>
    <dbReference type="NCBI Taxonomy" id="2699169"/>
    <lineage>
        <taxon>Bacteria</taxon>
        <taxon>Pseudomonadati</taxon>
        <taxon>Pseudomonadota</taxon>
        <taxon>Gammaproteobacteria</taxon>
        <taxon>Lysobacterales</taxon>
        <taxon>Lysobacteraceae</taxon>
        <taxon>Alkalisalibacterium</taxon>
    </lineage>
</organism>
<evidence type="ECO:0000313" key="3">
    <source>
        <dbReference type="EMBL" id="TXK62110.1"/>
    </source>
</evidence>
<reference evidence="3 4" key="1">
    <citation type="submission" date="2019-08" db="EMBL/GenBank/DDBJ databases">
        <authorList>
            <person name="Karlyshev A.V."/>
        </authorList>
    </citation>
    <scope>NUCLEOTIDE SEQUENCE [LARGE SCALE GENOMIC DNA]</scope>
    <source>
        <strain evidence="3 4">Alg18-2.2</strain>
    </source>
</reference>
<evidence type="ECO:0000313" key="4">
    <source>
        <dbReference type="Proteomes" id="UP000321248"/>
    </source>
</evidence>
<name>A0A5C8KQA9_9GAMM</name>
<dbReference type="Proteomes" id="UP000321248">
    <property type="component" value="Unassembled WGS sequence"/>
</dbReference>
<evidence type="ECO:0000256" key="1">
    <source>
        <dbReference type="SAM" id="MobiDB-lite"/>
    </source>
</evidence>
<accession>A0A5C8KQA9</accession>
<feature type="region of interest" description="Disordered" evidence="1">
    <location>
        <begin position="28"/>
        <end position="47"/>
    </location>
</feature>
<keyword evidence="2" id="KW-0812">Transmembrane</keyword>
<dbReference type="EMBL" id="VRTS01000006">
    <property type="protein sequence ID" value="TXK62110.1"/>
    <property type="molecule type" value="Genomic_DNA"/>
</dbReference>
<keyword evidence="2" id="KW-0472">Membrane</keyword>
<feature type="transmembrane region" description="Helical" evidence="2">
    <location>
        <begin position="49"/>
        <end position="66"/>
    </location>
</feature>
<gene>
    <name evidence="3" type="ORF">FU658_09705</name>
</gene>
<comment type="caution">
    <text evidence="3">The sequence shown here is derived from an EMBL/GenBank/DDBJ whole genome shotgun (WGS) entry which is preliminary data.</text>
</comment>
<evidence type="ECO:0000256" key="2">
    <source>
        <dbReference type="SAM" id="Phobius"/>
    </source>
</evidence>
<protein>
    <submittedName>
        <fullName evidence="3">Uncharacterized protein</fullName>
    </submittedName>
</protein>
<dbReference type="RefSeq" id="WP_147891903.1">
    <property type="nucleotide sequence ID" value="NZ_VRTS01000006.1"/>
</dbReference>